<gene>
    <name evidence="2" type="ORF">UFOPK3984_00811</name>
    <name evidence="3" type="ORF">UFOPK4114_00971</name>
</gene>
<dbReference type="GO" id="GO:0016705">
    <property type="term" value="F:oxidoreductase activity, acting on paired donors, with incorporation or reduction of molecular oxygen"/>
    <property type="evidence" value="ECO:0007669"/>
    <property type="project" value="InterPro"/>
</dbReference>
<sequence length="403" mass="45663">MKDISLHSADFYRNPFPTFEHLRHTTPVYYDALEDRWVVTRYADVSEVLRNHEVFTANPPYFRFSEVIGVTMQNMDGKDHDARRSIVAPGMIGKNLEHLILPHVQKSSSYLVDRLAGLSDFPVRKMLAKPLPLKTMTKILGLHEKDEEFLADVTTKILRSLQGDEPHKTIGREAHEAFAKIVYALIAEKRITPGTDLISGLITSADESGYKLTDEEVCSFVSLLLAAGSETTEVALVNFLHVLLSHPAELEMIRKDPALLNPAFTEFMRRDGVIVYEDRGIAEDYDLNGHILKKGDVVRVALLSANNDESVFKNPRKFDLNRSDLHLDRERRSGGVTEERVGHLGFGLGRHFCIGYMLARAEIVTVTELLLNTFSKMSISKKNVDDIEMDWWVWSAKELIVDI</sequence>
<dbReference type="InterPro" id="IPR001128">
    <property type="entry name" value="Cyt_P450"/>
</dbReference>
<accession>A0A6J7N241</accession>
<organism evidence="2">
    <name type="scientific">freshwater metagenome</name>
    <dbReference type="NCBI Taxonomy" id="449393"/>
    <lineage>
        <taxon>unclassified sequences</taxon>
        <taxon>metagenomes</taxon>
        <taxon>ecological metagenomes</taxon>
    </lineage>
</organism>
<dbReference type="GO" id="GO:0004497">
    <property type="term" value="F:monooxygenase activity"/>
    <property type="evidence" value="ECO:0007669"/>
    <property type="project" value="InterPro"/>
</dbReference>
<evidence type="ECO:0000313" key="2">
    <source>
        <dbReference type="EMBL" id="CAB4987401.1"/>
    </source>
</evidence>
<dbReference type="InterPro" id="IPR017972">
    <property type="entry name" value="Cyt_P450_CS"/>
</dbReference>
<dbReference type="InterPro" id="IPR036396">
    <property type="entry name" value="Cyt_P450_sf"/>
</dbReference>
<evidence type="ECO:0000256" key="1">
    <source>
        <dbReference type="ARBA" id="ARBA00010617"/>
    </source>
</evidence>
<dbReference type="EMBL" id="CAFBOP010000032">
    <property type="protein sequence ID" value="CAB4987401.1"/>
    <property type="molecule type" value="Genomic_DNA"/>
</dbReference>
<protein>
    <submittedName>
        <fullName evidence="2">Unannotated protein</fullName>
    </submittedName>
</protein>
<dbReference type="AlphaFoldDB" id="A0A6J7N241"/>
<dbReference type="PANTHER" id="PTHR46696:SF3">
    <property type="entry name" value="PULCHERRIMINIC ACID SYNTHASE"/>
    <property type="match status" value="1"/>
</dbReference>
<name>A0A6J7N241_9ZZZZ</name>
<dbReference type="GO" id="GO:0005506">
    <property type="term" value="F:iron ion binding"/>
    <property type="evidence" value="ECO:0007669"/>
    <property type="project" value="InterPro"/>
</dbReference>
<dbReference type="PROSITE" id="PS00086">
    <property type="entry name" value="CYTOCHROME_P450"/>
    <property type="match status" value="1"/>
</dbReference>
<dbReference type="GO" id="GO:0020037">
    <property type="term" value="F:heme binding"/>
    <property type="evidence" value="ECO:0007669"/>
    <property type="project" value="InterPro"/>
</dbReference>
<dbReference type="InterPro" id="IPR002397">
    <property type="entry name" value="Cyt_P450_B"/>
</dbReference>
<dbReference type="SUPFAM" id="SSF48264">
    <property type="entry name" value="Cytochrome P450"/>
    <property type="match status" value="1"/>
</dbReference>
<evidence type="ECO:0000313" key="3">
    <source>
        <dbReference type="EMBL" id="CAB5023407.1"/>
    </source>
</evidence>
<dbReference type="EMBL" id="CAFBPP010000069">
    <property type="protein sequence ID" value="CAB5023407.1"/>
    <property type="molecule type" value="Genomic_DNA"/>
</dbReference>
<proteinExistence type="inferred from homology"/>
<dbReference type="PANTHER" id="PTHR46696">
    <property type="entry name" value="P450, PUTATIVE (EUROFUNG)-RELATED"/>
    <property type="match status" value="1"/>
</dbReference>
<dbReference type="Pfam" id="PF00067">
    <property type="entry name" value="p450"/>
    <property type="match status" value="2"/>
</dbReference>
<dbReference type="PRINTS" id="PR00359">
    <property type="entry name" value="BP450"/>
</dbReference>
<reference evidence="2" key="1">
    <citation type="submission" date="2020-05" db="EMBL/GenBank/DDBJ databases">
        <authorList>
            <person name="Chiriac C."/>
            <person name="Salcher M."/>
            <person name="Ghai R."/>
            <person name="Kavagutti S V."/>
        </authorList>
    </citation>
    <scope>NUCLEOTIDE SEQUENCE</scope>
</reference>
<comment type="similarity">
    <text evidence="1">Belongs to the cytochrome P450 family.</text>
</comment>
<dbReference type="Gene3D" id="1.10.630.10">
    <property type="entry name" value="Cytochrome P450"/>
    <property type="match status" value="1"/>
</dbReference>